<dbReference type="Proteomes" id="UP001583177">
    <property type="component" value="Unassembled WGS sequence"/>
</dbReference>
<reference evidence="2 3" key="1">
    <citation type="journal article" date="2024" name="IMA Fungus">
        <title>IMA Genome - F19 : A genome assembly and annotation guide to empower mycologists, including annotated draft genome sequences of Ceratocystis pirilliformis, Diaporthe australafricana, Fusarium ophioides, Paecilomyces lecythidis, and Sporothrix stenoceras.</title>
        <authorList>
            <person name="Aylward J."/>
            <person name="Wilson A.M."/>
            <person name="Visagie C.M."/>
            <person name="Spraker J."/>
            <person name="Barnes I."/>
            <person name="Buitendag C."/>
            <person name="Ceriani C."/>
            <person name="Del Mar Angel L."/>
            <person name="du Plessis D."/>
            <person name="Fuchs T."/>
            <person name="Gasser K."/>
            <person name="Kramer D."/>
            <person name="Li W."/>
            <person name="Munsamy K."/>
            <person name="Piso A."/>
            <person name="Price J.L."/>
            <person name="Sonnekus B."/>
            <person name="Thomas C."/>
            <person name="van der Nest A."/>
            <person name="van Dijk A."/>
            <person name="van Heerden A."/>
            <person name="van Vuuren N."/>
            <person name="Yilmaz N."/>
            <person name="Duong T.A."/>
            <person name="van der Merwe N.A."/>
            <person name="Wingfield M.J."/>
            <person name="Wingfield B.D."/>
        </authorList>
    </citation>
    <scope>NUCLEOTIDE SEQUENCE [LARGE SCALE GENOMIC DNA]</scope>
    <source>
        <strain evidence="2 3">CMW 18300</strain>
    </source>
</reference>
<proteinExistence type="predicted"/>
<comment type="caution">
    <text evidence="2">The sequence shown here is derived from an EMBL/GenBank/DDBJ whole genome shotgun (WGS) entry which is preliminary data.</text>
</comment>
<gene>
    <name evidence="2" type="ORF">Daus18300_007089</name>
</gene>
<sequence length="94" mass="10007">MSSSMWECTTFDPSPTSASASVNGASSANTIHMFRKGSALHGAFIQVPEGCLVQAWGDEHSGGRVNMAVLTTFVVESIEETMRMVAEMGGRLHS</sequence>
<name>A0ABR3WPX6_9PEZI</name>
<evidence type="ECO:0000313" key="3">
    <source>
        <dbReference type="Proteomes" id="UP001583177"/>
    </source>
</evidence>
<accession>A0ABR3WPX6</accession>
<protein>
    <submittedName>
        <fullName evidence="2">Uncharacterized protein</fullName>
    </submittedName>
</protein>
<evidence type="ECO:0000313" key="2">
    <source>
        <dbReference type="EMBL" id="KAL1865713.1"/>
    </source>
</evidence>
<evidence type="ECO:0000256" key="1">
    <source>
        <dbReference type="SAM" id="MobiDB-lite"/>
    </source>
</evidence>
<organism evidence="2 3">
    <name type="scientific">Diaporthe australafricana</name>
    <dbReference type="NCBI Taxonomy" id="127596"/>
    <lineage>
        <taxon>Eukaryota</taxon>
        <taxon>Fungi</taxon>
        <taxon>Dikarya</taxon>
        <taxon>Ascomycota</taxon>
        <taxon>Pezizomycotina</taxon>
        <taxon>Sordariomycetes</taxon>
        <taxon>Sordariomycetidae</taxon>
        <taxon>Diaporthales</taxon>
        <taxon>Diaporthaceae</taxon>
        <taxon>Diaporthe</taxon>
    </lineage>
</organism>
<feature type="compositionally biased region" description="Polar residues" evidence="1">
    <location>
        <begin position="1"/>
        <end position="16"/>
    </location>
</feature>
<feature type="region of interest" description="Disordered" evidence="1">
    <location>
        <begin position="1"/>
        <end position="22"/>
    </location>
</feature>
<dbReference type="EMBL" id="JAWRVE010000060">
    <property type="protein sequence ID" value="KAL1865713.1"/>
    <property type="molecule type" value="Genomic_DNA"/>
</dbReference>
<keyword evidence="3" id="KW-1185">Reference proteome</keyword>